<reference evidence="1" key="1">
    <citation type="submission" date="2021-06" db="EMBL/GenBank/DDBJ databases">
        <authorList>
            <person name="Kallberg Y."/>
            <person name="Tangrot J."/>
            <person name="Rosling A."/>
        </authorList>
    </citation>
    <scope>NUCLEOTIDE SEQUENCE</scope>
    <source>
        <strain evidence="1">MA461A</strain>
    </source>
</reference>
<comment type="caution">
    <text evidence="1">The sequence shown here is derived from an EMBL/GenBank/DDBJ whole genome shotgun (WGS) entry which is preliminary data.</text>
</comment>
<evidence type="ECO:0000313" key="2">
    <source>
        <dbReference type="Proteomes" id="UP000789920"/>
    </source>
</evidence>
<dbReference type="Proteomes" id="UP000789920">
    <property type="component" value="Unassembled WGS sequence"/>
</dbReference>
<gene>
    <name evidence="1" type="ORF">RPERSI_LOCUS804</name>
</gene>
<name>A0ACA9KJ32_9GLOM</name>
<sequence>MSLTALARLKKRRLLVRWLFTFPSEQYSKHTYISENALLPGQVNTYYGWQQVFDATAYRDRIKSMSNSSNIEKINYIEGELRRAGLKTATQNFTAISSGKVISGINVFGVLNSPRTDGTEALVLSAPWRSKDGVTTNINGIAAALSLGKFFKSTDYTYWSKDIIILITDGGEAGVQAWLESYHDHKQSGIEASPLFLRSGAIQAAINLDFPGTSNYKALGLFFEGLNGQLPNLDLINTVVRVCRMSSNIPIMLHDSGRCYTHHDFGDYQSSFYNLITFMKYQALGHPTGKLWGTTSDDETDLTPSDHVQSSSTLNNETNASAPPAYLRRSREILMPVAALVISHFAGFIIFFVVKNHFKLSQISSIFGIDGYLFTLAITTNISIIATISLITAFQNRTHKIKFNHHNQLSPSPDWVILKSFTLAFTAMIISCLSVLNFSLAVFISIIVVIPFSLFQPSTYEIIRYLELIVLVLISPPGILIISKINLEEFLRWTIMEYELLRSYFLPFICCLYWPIILVYVVIIFSPIK</sequence>
<keyword evidence="2" id="KW-1185">Reference proteome</keyword>
<accession>A0ACA9KJ32</accession>
<protein>
    <submittedName>
        <fullName evidence="1">24172_t:CDS:1</fullName>
    </submittedName>
</protein>
<dbReference type="EMBL" id="CAJVQC010000650">
    <property type="protein sequence ID" value="CAG8476663.1"/>
    <property type="molecule type" value="Genomic_DNA"/>
</dbReference>
<proteinExistence type="predicted"/>
<evidence type="ECO:0000313" key="1">
    <source>
        <dbReference type="EMBL" id="CAG8476663.1"/>
    </source>
</evidence>
<organism evidence="1 2">
    <name type="scientific">Racocetra persica</name>
    <dbReference type="NCBI Taxonomy" id="160502"/>
    <lineage>
        <taxon>Eukaryota</taxon>
        <taxon>Fungi</taxon>
        <taxon>Fungi incertae sedis</taxon>
        <taxon>Mucoromycota</taxon>
        <taxon>Glomeromycotina</taxon>
        <taxon>Glomeromycetes</taxon>
        <taxon>Diversisporales</taxon>
        <taxon>Gigasporaceae</taxon>
        <taxon>Racocetra</taxon>
    </lineage>
</organism>